<dbReference type="AlphaFoldDB" id="A0A377GZ44"/>
<feature type="domain" description="Porphobilinogen deaminase N-terminal" evidence="8">
    <location>
        <begin position="5"/>
        <end position="214"/>
    </location>
</feature>
<dbReference type="Gene3D" id="3.40.190.10">
    <property type="entry name" value="Periplasmic binding protein-like II"/>
    <property type="match status" value="2"/>
</dbReference>
<dbReference type="PIRSF" id="PIRSF001438">
    <property type="entry name" value="4pyrrol_synth_OHMeBilane_synth"/>
    <property type="match status" value="1"/>
</dbReference>
<evidence type="ECO:0000256" key="6">
    <source>
        <dbReference type="ARBA" id="ARBA00048169"/>
    </source>
</evidence>
<dbReference type="GO" id="GO:0006782">
    <property type="term" value="P:protoporphyrinogen IX biosynthetic process"/>
    <property type="evidence" value="ECO:0007669"/>
    <property type="project" value="UniProtKB-UniRule"/>
</dbReference>
<dbReference type="Gene3D" id="3.30.160.40">
    <property type="entry name" value="Porphobilinogen deaminase, C-terminal domain"/>
    <property type="match status" value="1"/>
</dbReference>
<dbReference type="RefSeq" id="WP_115271167.1">
    <property type="nucleotide sequence ID" value="NZ_CASFEE010000028.1"/>
</dbReference>
<dbReference type="OrthoDB" id="9810298at2"/>
<evidence type="ECO:0000313" key="10">
    <source>
        <dbReference type="EMBL" id="STO32205.1"/>
    </source>
</evidence>
<evidence type="ECO:0000259" key="9">
    <source>
        <dbReference type="Pfam" id="PF03900"/>
    </source>
</evidence>
<dbReference type="PRINTS" id="PR00151">
    <property type="entry name" value="PORPHBDMNASE"/>
</dbReference>
<name>A0A377GZ44_9FUSO</name>
<gene>
    <name evidence="7 10" type="primary">hemC</name>
    <name evidence="10" type="ORF">NCTC10723_01694</name>
</gene>
<dbReference type="PANTHER" id="PTHR11557:SF0">
    <property type="entry name" value="PORPHOBILINOGEN DEAMINASE"/>
    <property type="match status" value="1"/>
</dbReference>
<dbReference type="GO" id="GO:0005737">
    <property type="term" value="C:cytoplasm"/>
    <property type="evidence" value="ECO:0007669"/>
    <property type="project" value="UniProtKB-UniRule"/>
</dbReference>
<comment type="cofactor">
    <cofactor evidence="7">
        <name>dipyrromethane</name>
        <dbReference type="ChEBI" id="CHEBI:60342"/>
    </cofactor>
    <text evidence="7">Binds 1 dipyrromethane group covalently.</text>
</comment>
<dbReference type="PROSITE" id="PS00533">
    <property type="entry name" value="PORPHOBILINOGEN_DEAM"/>
    <property type="match status" value="1"/>
</dbReference>
<evidence type="ECO:0000313" key="11">
    <source>
        <dbReference type="Proteomes" id="UP000255328"/>
    </source>
</evidence>
<dbReference type="EC" id="2.5.1.61" evidence="7"/>
<feature type="modified residue" description="S-(dipyrrolylmethanemethyl)cysteine" evidence="7">
    <location>
        <position position="243"/>
    </location>
</feature>
<dbReference type="Pfam" id="PF03900">
    <property type="entry name" value="Porphobil_deamC"/>
    <property type="match status" value="1"/>
</dbReference>
<dbReference type="HAMAP" id="MF_00260">
    <property type="entry name" value="Porphobil_deam"/>
    <property type="match status" value="1"/>
</dbReference>
<sequence>MKKKIVIGSRGSILALAQSEIIKKKLESNFPELEFEIKKIVTTGDKDLVSNWSTSNKSLKSFFTKEIETELLNGTIDLAVHSMKDMPIVSPKGLICGATPDREDQRDVLISKNGKTLLELPNGAIIGTSSLRRTMNLKNLRPDLQIKQLRGNIHTRLNKLKTEGYDAILLAAAGLKRVGLESEITEYLNPKTFLPAPAQGVLYIQCRENDKKIRNILKSIHNKEIEKIVAIEREFSKIFDGGCHTPMGCYSEVKGDSINFYGVYFQEEKGYSANITEKLEEGIKVAQKLANTIKEKING</sequence>
<evidence type="ECO:0000256" key="4">
    <source>
        <dbReference type="ARBA" id="ARBA00022679"/>
    </source>
</evidence>
<protein>
    <recommendedName>
        <fullName evidence="7">Porphobilinogen deaminase</fullName>
        <shortName evidence="7">PBG</shortName>
        <ecNumber evidence="7">2.5.1.61</ecNumber>
    </recommendedName>
    <alternativeName>
        <fullName evidence="7">Hydroxymethylbilane synthase</fullName>
        <shortName evidence="7">HMBS</shortName>
    </alternativeName>
    <alternativeName>
        <fullName evidence="7">Pre-uroporphyrinogen synthase</fullName>
    </alternativeName>
</protein>
<dbReference type="SUPFAM" id="SSF53850">
    <property type="entry name" value="Periplasmic binding protein-like II"/>
    <property type="match status" value="1"/>
</dbReference>
<comment type="function">
    <text evidence="1 7">Tetrapolymerization of the monopyrrole PBG into the hydroxymethylbilane pre-uroporphyrinogen in several discrete steps.</text>
</comment>
<evidence type="ECO:0000256" key="3">
    <source>
        <dbReference type="ARBA" id="ARBA00011245"/>
    </source>
</evidence>
<feature type="domain" description="Porphobilinogen deaminase C-terminal" evidence="9">
    <location>
        <begin position="229"/>
        <end position="294"/>
    </location>
</feature>
<evidence type="ECO:0000256" key="2">
    <source>
        <dbReference type="ARBA" id="ARBA00005638"/>
    </source>
</evidence>
<comment type="similarity">
    <text evidence="2 7">Belongs to the HMBS family.</text>
</comment>
<evidence type="ECO:0000259" key="8">
    <source>
        <dbReference type="Pfam" id="PF01379"/>
    </source>
</evidence>
<dbReference type="InterPro" id="IPR036803">
    <property type="entry name" value="Porphobilinogen_deaminase_C_sf"/>
</dbReference>
<organism evidence="10 11">
    <name type="scientific">Fusobacterium necrogenes</name>
    <dbReference type="NCBI Taxonomy" id="858"/>
    <lineage>
        <taxon>Bacteria</taxon>
        <taxon>Fusobacteriati</taxon>
        <taxon>Fusobacteriota</taxon>
        <taxon>Fusobacteriia</taxon>
        <taxon>Fusobacteriales</taxon>
        <taxon>Fusobacteriaceae</taxon>
        <taxon>Fusobacterium</taxon>
    </lineage>
</organism>
<evidence type="ECO:0000256" key="5">
    <source>
        <dbReference type="ARBA" id="ARBA00023244"/>
    </source>
</evidence>
<comment type="subunit">
    <text evidence="3 7">Monomer.</text>
</comment>
<keyword evidence="11" id="KW-1185">Reference proteome</keyword>
<accession>A0A377GZ44</accession>
<dbReference type="InterPro" id="IPR022419">
    <property type="entry name" value="Porphobilin_deaminase_cofac_BS"/>
</dbReference>
<dbReference type="GO" id="GO:0004418">
    <property type="term" value="F:hydroxymethylbilane synthase activity"/>
    <property type="evidence" value="ECO:0007669"/>
    <property type="project" value="UniProtKB-UniRule"/>
</dbReference>
<dbReference type="InterPro" id="IPR022418">
    <property type="entry name" value="Porphobilinogen_deaminase_C"/>
</dbReference>
<dbReference type="Proteomes" id="UP000255328">
    <property type="component" value="Unassembled WGS sequence"/>
</dbReference>
<evidence type="ECO:0000256" key="7">
    <source>
        <dbReference type="HAMAP-Rule" id="MF_00260"/>
    </source>
</evidence>
<dbReference type="FunFam" id="3.40.190.10:FF:000005">
    <property type="entry name" value="Porphobilinogen deaminase"/>
    <property type="match status" value="1"/>
</dbReference>
<dbReference type="SUPFAM" id="SSF54782">
    <property type="entry name" value="Porphobilinogen deaminase (hydroxymethylbilane synthase), C-terminal domain"/>
    <property type="match status" value="1"/>
</dbReference>
<dbReference type="NCBIfam" id="TIGR00212">
    <property type="entry name" value="hemC"/>
    <property type="match status" value="1"/>
</dbReference>
<dbReference type="PANTHER" id="PTHR11557">
    <property type="entry name" value="PORPHOBILINOGEN DEAMINASE"/>
    <property type="match status" value="1"/>
</dbReference>
<dbReference type="Pfam" id="PF01379">
    <property type="entry name" value="Porphobil_deam"/>
    <property type="match status" value="1"/>
</dbReference>
<dbReference type="EMBL" id="UGGU01000003">
    <property type="protein sequence ID" value="STO32205.1"/>
    <property type="molecule type" value="Genomic_DNA"/>
</dbReference>
<keyword evidence="5 7" id="KW-0627">Porphyrin biosynthesis</keyword>
<dbReference type="InterPro" id="IPR000860">
    <property type="entry name" value="HemC"/>
</dbReference>
<comment type="miscellaneous">
    <text evidence="7">The porphobilinogen subunits are added to the dipyrromethane group.</text>
</comment>
<comment type="catalytic activity">
    <reaction evidence="6 7">
        <text>4 porphobilinogen + H2O = hydroxymethylbilane + 4 NH4(+)</text>
        <dbReference type="Rhea" id="RHEA:13185"/>
        <dbReference type="ChEBI" id="CHEBI:15377"/>
        <dbReference type="ChEBI" id="CHEBI:28938"/>
        <dbReference type="ChEBI" id="CHEBI:57845"/>
        <dbReference type="ChEBI" id="CHEBI:58126"/>
        <dbReference type="EC" id="2.5.1.61"/>
    </reaction>
</comment>
<evidence type="ECO:0000256" key="1">
    <source>
        <dbReference type="ARBA" id="ARBA00002869"/>
    </source>
</evidence>
<dbReference type="InterPro" id="IPR022417">
    <property type="entry name" value="Porphobilin_deaminase_N"/>
</dbReference>
<reference evidence="10 11" key="1">
    <citation type="submission" date="2018-06" db="EMBL/GenBank/DDBJ databases">
        <authorList>
            <consortium name="Pathogen Informatics"/>
            <person name="Doyle S."/>
        </authorList>
    </citation>
    <scope>NUCLEOTIDE SEQUENCE [LARGE SCALE GENOMIC DNA]</scope>
    <source>
        <strain evidence="10 11">NCTC10723</strain>
    </source>
</reference>
<keyword evidence="4 7" id="KW-0808">Transferase</keyword>
<proteinExistence type="inferred from homology"/>